<dbReference type="Pfam" id="PF03480">
    <property type="entry name" value="DctP"/>
    <property type="match status" value="1"/>
</dbReference>
<evidence type="ECO:0000313" key="8">
    <source>
        <dbReference type="Proteomes" id="UP000182800"/>
    </source>
</evidence>
<keyword evidence="2" id="KW-0813">Transport</keyword>
<dbReference type="STRING" id="1653334.GA0071312_3500"/>
<evidence type="ECO:0000256" key="1">
    <source>
        <dbReference type="ARBA" id="ARBA00009023"/>
    </source>
</evidence>
<proteinExistence type="inferred from homology"/>
<dbReference type="RefSeq" id="WP_238947322.1">
    <property type="nucleotide sequence ID" value="NZ_FMBM01000003.1"/>
</dbReference>
<dbReference type="PANTHER" id="PTHR33376:SF7">
    <property type="entry name" value="C4-DICARBOXYLATE-BINDING PROTEIN DCTB"/>
    <property type="match status" value="1"/>
</dbReference>
<feature type="signal peptide" evidence="4">
    <location>
        <begin position="1"/>
        <end position="30"/>
    </location>
</feature>
<evidence type="ECO:0000313" key="6">
    <source>
        <dbReference type="EMBL" id="SCC82497.1"/>
    </source>
</evidence>
<dbReference type="Gene3D" id="3.40.190.170">
    <property type="entry name" value="Bacterial extracellular solute-binding protein, family 7"/>
    <property type="match status" value="1"/>
</dbReference>
<sequence length="334" mass="36684">MLHTLKKTIPAATVAGLFALGALGVSDAQAQQIEIHNTMSAGGSEEAALQRFQEIIAERSDGRLGVDIYLGGQLGNETDVLQLLSLGQTQMALTGGAFMGEYAADYDAVSVPFVFPSWDAVEHYIMETESGEALQAAALERGNLVYLGPQMRAFRHMTSAKPINSPDDLDGLTMRLPQIPVWVDVWEELGVQAVVIPAPDIYLAMRTGQVEAHENSLASPYTRQMWEVQDYIITTAHLSFPWHWVASASWWDGLSEDDRAMVLEAVEEARQHGIAVEMERDEYYREALIERGMEFIDVDQGPFREKAAPAVERALADKADSVMGDIDAAIAATQ</sequence>
<evidence type="ECO:0000256" key="4">
    <source>
        <dbReference type="SAM" id="SignalP"/>
    </source>
</evidence>
<name>A0A0P8AC14_9HYPH</name>
<evidence type="ECO:0000313" key="5">
    <source>
        <dbReference type="EMBL" id="KPQ12828.1"/>
    </source>
</evidence>
<dbReference type="InterPro" id="IPR038404">
    <property type="entry name" value="TRAP_DctP_sf"/>
</dbReference>
<reference evidence="6 8" key="2">
    <citation type="submission" date="2016-08" db="EMBL/GenBank/DDBJ databases">
        <authorList>
            <person name="Varghese N."/>
            <person name="Submissions Spin"/>
        </authorList>
    </citation>
    <scope>NUCLEOTIDE SEQUENCE [LARGE SCALE GENOMIC DNA]</scope>
    <source>
        <strain evidence="6 8">HL-109</strain>
    </source>
</reference>
<feature type="chain" id="PRO_5006147773" evidence="4">
    <location>
        <begin position="31"/>
        <end position="334"/>
    </location>
</feature>
<dbReference type="PANTHER" id="PTHR33376">
    <property type="match status" value="1"/>
</dbReference>
<comment type="caution">
    <text evidence="5">The sequence shown here is derived from an EMBL/GenBank/DDBJ whole genome shotgun (WGS) entry which is preliminary data.</text>
</comment>
<dbReference type="NCBIfam" id="NF037995">
    <property type="entry name" value="TRAP_S1"/>
    <property type="match status" value="1"/>
</dbReference>
<dbReference type="AlphaFoldDB" id="A0A0P8AC14"/>
<reference evidence="5 7" key="1">
    <citation type="submission" date="2015-09" db="EMBL/GenBank/DDBJ databases">
        <title>Identification and resolution of microdiversity through metagenomic sequencing of parallel consortia.</title>
        <authorList>
            <person name="Nelson W.C."/>
            <person name="Romine M.F."/>
            <person name="Lindemann S.R."/>
        </authorList>
    </citation>
    <scope>NUCLEOTIDE SEQUENCE [LARGE SCALE GENOMIC DNA]</scope>
    <source>
        <strain evidence="5">HL-109</strain>
    </source>
</reference>
<gene>
    <name evidence="6" type="ORF">GA0071312_3500</name>
    <name evidence="5" type="ORF">HLUCCO17_01650</name>
</gene>
<dbReference type="Proteomes" id="UP000182800">
    <property type="component" value="Unassembled WGS sequence"/>
</dbReference>
<keyword evidence="3 4" id="KW-0732">Signal</keyword>
<dbReference type="EMBL" id="LJSX01000001">
    <property type="protein sequence ID" value="KPQ12828.1"/>
    <property type="molecule type" value="Genomic_DNA"/>
</dbReference>
<evidence type="ECO:0000256" key="3">
    <source>
        <dbReference type="ARBA" id="ARBA00022729"/>
    </source>
</evidence>
<dbReference type="CDD" id="cd13603">
    <property type="entry name" value="PBP2_TRAP_Siap_TeaA_like"/>
    <property type="match status" value="1"/>
</dbReference>
<evidence type="ECO:0000256" key="2">
    <source>
        <dbReference type="ARBA" id="ARBA00022448"/>
    </source>
</evidence>
<comment type="similarity">
    <text evidence="1">Belongs to the bacterial solute-binding protein 7 family.</text>
</comment>
<dbReference type="InterPro" id="IPR018389">
    <property type="entry name" value="DctP_fam"/>
</dbReference>
<dbReference type="GO" id="GO:0055085">
    <property type="term" value="P:transmembrane transport"/>
    <property type="evidence" value="ECO:0007669"/>
    <property type="project" value="InterPro"/>
</dbReference>
<dbReference type="EMBL" id="FMBM01000003">
    <property type="protein sequence ID" value="SCC82497.1"/>
    <property type="molecule type" value="Genomic_DNA"/>
</dbReference>
<protein>
    <submittedName>
        <fullName evidence="6">TRAP-type C4-dicarboxylate transport system, substrate-binding protein</fullName>
    </submittedName>
    <submittedName>
        <fullName evidence="5">TRAP-type transporter substrate-binding component</fullName>
    </submittedName>
</protein>
<keyword evidence="8" id="KW-1185">Reference proteome</keyword>
<dbReference type="Proteomes" id="UP000050497">
    <property type="component" value="Unassembled WGS sequence"/>
</dbReference>
<evidence type="ECO:0000313" key="7">
    <source>
        <dbReference type="Proteomes" id="UP000050497"/>
    </source>
</evidence>
<accession>A0A0P8AC14</accession>
<organism evidence="5 7">
    <name type="scientific">Saliniramus fredricksonii</name>
    <dbReference type="NCBI Taxonomy" id="1653334"/>
    <lineage>
        <taxon>Bacteria</taxon>
        <taxon>Pseudomonadati</taxon>
        <taxon>Pseudomonadota</taxon>
        <taxon>Alphaproteobacteria</taxon>
        <taxon>Hyphomicrobiales</taxon>
        <taxon>Salinarimonadaceae</taxon>
        <taxon>Saliniramus</taxon>
    </lineage>
</organism>